<keyword evidence="2" id="KW-1185">Reference proteome</keyword>
<name>A0A431VH36_9PROT</name>
<dbReference type="OrthoDB" id="7306196at2"/>
<dbReference type="Proteomes" id="UP000277007">
    <property type="component" value="Unassembled WGS sequence"/>
</dbReference>
<accession>A0A431VH36</accession>
<dbReference type="EMBL" id="RXMA01000010">
    <property type="protein sequence ID" value="RTR19773.1"/>
    <property type="molecule type" value="Genomic_DNA"/>
</dbReference>
<reference evidence="1 2" key="1">
    <citation type="submission" date="2018-12" db="EMBL/GenBank/DDBJ databases">
        <authorList>
            <person name="Yang Y."/>
        </authorList>
    </citation>
    <scope>NUCLEOTIDE SEQUENCE [LARGE SCALE GENOMIC DNA]</scope>
    <source>
        <strain evidence="1 2">L-25-5w-1</strain>
    </source>
</reference>
<sequence>MTTTDATPADATPADQAHDDIRAVLDLANRFEAIAADGFEGRPYRAALAALAQQVTAQPGMAPRVAHALGIMINLIGESDPAGRFAAKIAILREGVGLLEG</sequence>
<organism evidence="1 2">
    <name type="scientific">Azospirillum griseum</name>
    <dbReference type="NCBI Taxonomy" id="2496639"/>
    <lineage>
        <taxon>Bacteria</taxon>
        <taxon>Pseudomonadati</taxon>
        <taxon>Pseudomonadota</taxon>
        <taxon>Alphaproteobacteria</taxon>
        <taxon>Rhodospirillales</taxon>
        <taxon>Azospirillaceae</taxon>
        <taxon>Azospirillum</taxon>
    </lineage>
</organism>
<comment type="caution">
    <text evidence="1">The sequence shown here is derived from an EMBL/GenBank/DDBJ whole genome shotgun (WGS) entry which is preliminary data.</text>
</comment>
<evidence type="ECO:0000313" key="2">
    <source>
        <dbReference type="Proteomes" id="UP000277007"/>
    </source>
</evidence>
<gene>
    <name evidence="1" type="ORF">EJ903_12260</name>
</gene>
<dbReference type="AlphaFoldDB" id="A0A431VH36"/>
<protein>
    <submittedName>
        <fullName evidence="1">Uncharacterized protein</fullName>
    </submittedName>
</protein>
<evidence type="ECO:0000313" key="1">
    <source>
        <dbReference type="EMBL" id="RTR19773.1"/>
    </source>
</evidence>
<proteinExistence type="predicted"/>
<dbReference type="RefSeq" id="WP_126615574.1">
    <property type="nucleotide sequence ID" value="NZ_JBHUCY010000043.1"/>
</dbReference>